<keyword evidence="8 11" id="KW-1133">Transmembrane helix</keyword>
<dbReference type="InterPro" id="IPR036890">
    <property type="entry name" value="HATPase_C_sf"/>
</dbReference>
<dbReference type="PROSITE" id="PS50885">
    <property type="entry name" value="HAMP"/>
    <property type="match status" value="1"/>
</dbReference>
<dbReference type="InterPro" id="IPR004358">
    <property type="entry name" value="Sig_transdc_His_kin-like_C"/>
</dbReference>
<evidence type="ECO:0000256" key="6">
    <source>
        <dbReference type="ARBA" id="ARBA00022692"/>
    </source>
</evidence>
<keyword evidence="10 11" id="KW-0472">Membrane</keyword>
<feature type="domain" description="HAMP" evidence="13">
    <location>
        <begin position="197"/>
        <end position="249"/>
    </location>
</feature>
<dbReference type="InterPro" id="IPR005467">
    <property type="entry name" value="His_kinase_dom"/>
</dbReference>
<evidence type="ECO:0000256" key="5">
    <source>
        <dbReference type="ARBA" id="ARBA00022679"/>
    </source>
</evidence>
<evidence type="ECO:0000256" key="10">
    <source>
        <dbReference type="ARBA" id="ARBA00023136"/>
    </source>
</evidence>
<accession>A0A060NII7</accession>
<dbReference type="PROSITE" id="PS50109">
    <property type="entry name" value="HIS_KIN"/>
    <property type="match status" value="1"/>
</dbReference>
<dbReference type="InterPro" id="IPR050428">
    <property type="entry name" value="TCS_sensor_his_kinase"/>
</dbReference>
<evidence type="ECO:0000313" key="14">
    <source>
        <dbReference type="EMBL" id="BAO80740.1"/>
    </source>
</evidence>
<dbReference type="PANTHER" id="PTHR45436:SF1">
    <property type="entry name" value="SENSOR PROTEIN QSEC"/>
    <property type="match status" value="1"/>
</dbReference>
<dbReference type="SMART" id="SM00388">
    <property type="entry name" value="HisKA"/>
    <property type="match status" value="1"/>
</dbReference>
<evidence type="ECO:0000259" key="13">
    <source>
        <dbReference type="PROSITE" id="PS50885"/>
    </source>
</evidence>
<dbReference type="KEGG" id="cbaa:SRAA_0886"/>
<keyword evidence="9" id="KW-0902">Two-component regulatory system</keyword>
<keyword evidence="7 14" id="KW-0418">Kinase</keyword>
<feature type="transmembrane region" description="Helical" evidence="11">
    <location>
        <begin position="177"/>
        <end position="196"/>
    </location>
</feature>
<evidence type="ECO:0000256" key="2">
    <source>
        <dbReference type="ARBA" id="ARBA00004370"/>
    </source>
</evidence>
<dbReference type="RefSeq" id="WP_045531193.1">
    <property type="nucleotide sequence ID" value="NZ_AP014568.1"/>
</dbReference>
<evidence type="ECO:0000256" key="4">
    <source>
        <dbReference type="ARBA" id="ARBA00022553"/>
    </source>
</evidence>
<dbReference type="EC" id="2.7.13.3" evidence="3"/>
<dbReference type="InterPro" id="IPR003660">
    <property type="entry name" value="HAMP_dom"/>
</dbReference>
<gene>
    <name evidence="14" type="ORF">SRAA_0886</name>
</gene>
<dbReference type="SUPFAM" id="SSF55874">
    <property type="entry name" value="ATPase domain of HSP90 chaperone/DNA topoisomerase II/histidine kinase"/>
    <property type="match status" value="1"/>
</dbReference>
<dbReference type="InterPro" id="IPR036097">
    <property type="entry name" value="HisK_dim/P_sf"/>
</dbReference>
<dbReference type="EMBL" id="AP014568">
    <property type="protein sequence ID" value="BAO80740.1"/>
    <property type="molecule type" value="Genomic_DNA"/>
</dbReference>
<organism evidence="14 15">
    <name type="scientific">Serpentinimonas raichei</name>
    <dbReference type="NCBI Taxonomy" id="1458425"/>
    <lineage>
        <taxon>Bacteria</taxon>
        <taxon>Pseudomonadati</taxon>
        <taxon>Pseudomonadota</taxon>
        <taxon>Betaproteobacteria</taxon>
        <taxon>Burkholderiales</taxon>
        <taxon>Comamonadaceae</taxon>
        <taxon>Serpentinimonas</taxon>
    </lineage>
</organism>
<evidence type="ECO:0000313" key="15">
    <source>
        <dbReference type="Proteomes" id="UP000067461"/>
    </source>
</evidence>
<dbReference type="Gene3D" id="1.10.287.130">
    <property type="match status" value="1"/>
</dbReference>
<keyword evidence="6 11" id="KW-0812">Transmembrane</keyword>
<dbReference type="GO" id="GO:0005886">
    <property type="term" value="C:plasma membrane"/>
    <property type="evidence" value="ECO:0007669"/>
    <property type="project" value="TreeGrafter"/>
</dbReference>
<dbReference type="PRINTS" id="PR00344">
    <property type="entry name" value="BCTRLSENSOR"/>
</dbReference>
<evidence type="ECO:0000256" key="3">
    <source>
        <dbReference type="ARBA" id="ARBA00012438"/>
    </source>
</evidence>
<dbReference type="InterPro" id="IPR003661">
    <property type="entry name" value="HisK_dim/P_dom"/>
</dbReference>
<dbReference type="HOGENOM" id="CLU_000445_89_37_4"/>
<dbReference type="Gene3D" id="3.30.565.10">
    <property type="entry name" value="Histidine kinase-like ATPase, C-terminal domain"/>
    <property type="match status" value="1"/>
</dbReference>
<dbReference type="Pfam" id="PF08521">
    <property type="entry name" value="2CSK_N"/>
    <property type="match status" value="1"/>
</dbReference>
<keyword evidence="15" id="KW-1185">Reference proteome</keyword>
<dbReference type="Pfam" id="PF02518">
    <property type="entry name" value="HATPase_c"/>
    <property type="match status" value="1"/>
</dbReference>
<evidence type="ECO:0000256" key="7">
    <source>
        <dbReference type="ARBA" id="ARBA00022777"/>
    </source>
</evidence>
<dbReference type="OrthoDB" id="8554694at2"/>
<dbReference type="Pfam" id="PF00512">
    <property type="entry name" value="HisKA"/>
    <property type="match status" value="1"/>
</dbReference>
<keyword evidence="4" id="KW-0597">Phosphoprotein</keyword>
<feature type="domain" description="Histidine kinase" evidence="12">
    <location>
        <begin position="257"/>
        <end position="476"/>
    </location>
</feature>
<dbReference type="InterPro" id="IPR013727">
    <property type="entry name" value="2CSK_N"/>
</dbReference>
<dbReference type="Proteomes" id="UP000067461">
    <property type="component" value="Chromosome"/>
</dbReference>
<sequence>MNLTPSSLRNQLLLGILLPVLAFLVLNTYVLYQQALSAADTAYDRTLLASAKAIGEQLEVVPDAKLGHRLLGSLTYAALEAFEADNRSRLYYRVTGFSGELVSGFADLPPWDGTLPQRTLYAALVHFYDDHYQGVPVRVAVLLQPVAGVHGLGMATIQVAETLELRQTLARQILLDMVWRQSLLIALIGLVVYVAVQRATLPVRRLSAALAERPENDLSPLDSTAAPTELLPLVQATNQHMARLSELLQHQKRFIRDTSHQIKTPLAVLRTQLQSALRGDVETQLALREMMQTVDGATELANQMLALAKIEQLRIQSDVPVVVWAEALRTVALDVAALVADKQLDFEWRLDPAAATMRVRAHEWSLKELARNLLHNAIRHSAPGGALRIELHTQPGTGCGQLTIEDSGGGLPQELLDNPFQPFHSAAHAPHGSGLGLAICHGIVQTLGGQIDLQNRLDERGHPLGLRACVRLPLVEPPYSTIT</sequence>
<dbReference type="SMART" id="SM00387">
    <property type="entry name" value="HATPase_c"/>
    <property type="match status" value="1"/>
</dbReference>
<evidence type="ECO:0000256" key="8">
    <source>
        <dbReference type="ARBA" id="ARBA00022989"/>
    </source>
</evidence>
<comment type="catalytic activity">
    <reaction evidence="1">
        <text>ATP + protein L-histidine = ADP + protein N-phospho-L-histidine.</text>
        <dbReference type="EC" id="2.7.13.3"/>
    </reaction>
</comment>
<comment type="subcellular location">
    <subcellularLocation>
        <location evidence="2">Membrane</location>
    </subcellularLocation>
</comment>
<evidence type="ECO:0000259" key="12">
    <source>
        <dbReference type="PROSITE" id="PS50109"/>
    </source>
</evidence>
<dbReference type="PANTHER" id="PTHR45436">
    <property type="entry name" value="SENSOR HISTIDINE KINASE YKOH"/>
    <property type="match status" value="1"/>
</dbReference>
<dbReference type="AlphaFoldDB" id="A0A060NII7"/>
<reference evidence="14 15" key="1">
    <citation type="journal article" date="2014" name="Nat. Commun.">
        <title>Physiological and genomic features of highly alkaliphilic hydrogen-utilizing Betaproteobacteria from a continental serpentinizing site.</title>
        <authorList>
            <person name="Suzuki S."/>
            <person name="Kuenen J.G."/>
            <person name="Schipper K."/>
            <person name="van der Velde S."/>
            <person name="Ishii S."/>
            <person name="Wu A."/>
            <person name="Sorokin D.Y."/>
            <person name="Tenney A."/>
            <person name="Meng X.Y."/>
            <person name="Morrill P.L."/>
            <person name="Kamagata Y."/>
            <person name="Muyzer G."/>
            <person name="Nealson K.H."/>
        </authorList>
    </citation>
    <scope>NUCLEOTIDE SEQUENCE [LARGE SCALE GENOMIC DNA]</scope>
    <source>
        <strain evidence="14 15">A1</strain>
    </source>
</reference>
<proteinExistence type="predicted"/>
<dbReference type="STRING" id="1458425.SRAA_0886"/>
<feature type="transmembrane region" description="Helical" evidence="11">
    <location>
        <begin position="12"/>
        <end position="32"/>
    </location>
</feature>
<keyword evidence="5" id="KW-0808">Transferase</keyword>
<dbReference type="CDD" id="cd00082">
    <property type="entry name" value="HisKA"/>
    <property type="match status" value="1"/>
</dbReference>
<dbReference type="SUPFAM" id="SSF47384">
    <property type="entry name" value="Homodimeric domain of signal transducing histidine kinase"/>
    <property type="match status" value="1"/>
</dbReference>
<dbReference type="GO" id="GO:0000155">
    <property type="term" value="F:phosphorelay sensor kinase activity"/>
    <property type="evidence" value="ECO:0007669"/>
    <property type="project" value="InterPro"/>
</dbReference>
<protein>
    <recommendedName>
        <fullName evidence="3">histidine kinase</fullName>
        <ecNumber evidence="3">2.7.13.3</ecNumber>
    </recommendedName>
</protein>
<evidence type="ECO:0000256" key="11">
    <source>
        <dbReference type="SAM" id="Phobius"/>
    </source>
</evidence>
<name>A0A060NII7_9BURK</name>
<evidence type="ECO:0000256" key="1">
    <source>
        <dbReference type="ARBA" id="ARBA00000085"/>
    </source>
</evidence>
<evidence type="ECO:0000256" key="9">
    <source>
        <dbReference type="ARBA" id="ARBA00023012"/>
    </source>
</evidence>
<dbReference type="InterPro" id="IPR003594">
    <property type="entry name" value="HATPase_dom"/>
</dbReference>